<name>A0ABQ8UXT9_9EUKA</name>
<reference evidence="2" key="1">
    <citation type="journal article" date="2022" name="bioRxiv">
        <title>Genomics of Preaxostyla Flagellates Illuminates Evolutionary Transitions and the Path Towards Mitochondrial Loss.</title>
        <authorList>
            <person name="Novak L.V.F."/>
            <person name="Treitli S.C."/>
            <person name="Pyrih J."/>
            <person name="Halakuc P."/>
            <person name="Pipaliya S.V."/>
            <person name="Vacek V."/>
            <person name="Brzon O."/>
            <person name="Soukal P."/>
            <person name="Eme L."/>
            <person name="Dacks J.B."/>
            <person name="Karnkowska A."/>
            <person name="Elias M."/>
            <person name="Hampl V."/>
        </authorList>
    </citation>
    <scope>NUCLEOTIDE SEQUENCE</scope>
    <source>
        <strain evidence="2">RCP-MX</strain>
    </source>
</reference>
<protein>
    <submittedName>
        <fullName evidence="2">Uncharacterized protein</fullName>
    </submittedName>
</protein>
<accession>A0ABQ8UXT9</accession>
<feature type="compositionally biased region" description="Low complexity" evidence="1">
    <location>
        <begin position="153"/>
        <end position="171"/>
    </location>
</feature>
<evidence type="ECO:0000256" key="1">
    <source>
        <dbReference type="SAM" id="MobiDB-lite"/>
    </source>
</evidence>
<feature type="compositionally biased region" description="Low complexity" evidence="1">
    <location>
        <begin position="133"/>
        <end position="145"/>
    </location>
</feature>
<feature type="region of interest" description="Disordered" evidence="1">
    <location>
        <begin position="110"/>
        <end position="209"/>
    </location>
</feature>
<evidence type="ECO:0000313" key="2">
    <source>
        <dbReference type="EMBL" id="KAJ4462587.1"/>
    </source>
</evidence>
<sequence length="221" mass="23754">MSVVGHFSGINDIVDLPQTRLRHLYIHGLVHQEAPHPAVMSHRGEQLVVPPTLFQAPGAPPSEQVPDFWIRQSPVPVHSQLIVVDPFGAHPVVMLGSHAFFWLGREQEQDPSYRSEDDSVSSGGADEAASEEQQPQPVSLAAPASPLAPRPPRAAATAHRRAAAAAAVASQSDDDDAFEASDGDSEEAEKPGRPAAGRRRRQNTCQKSGSHMLVPFGILRL</sequence>
<gene>
    <name evidence="2" type="ORF">PAPYR_569</name>
</gene>
<dbReference type="EMBL" id="JAPMOS010000002">
    <property type="protein sequence ID" value="KAJ4462587.1"/>
    <property type="molecule type" value="Genomic_DNA"/>
</dbReference>
<feature type="compositionally biased region" description="Acidic residues" evidence="1">
    <location>
        <begin position="172"/>
        <end position="187"/>
    </location>
</feature>
<dbReference type="Proteomes" id="UP001141327">
    <property type="component" value="Unassembled WGS sequence"/>
</dbReference>
<organism evidence="2 3">
    <name type="scientific">Paratrimastix pyriformis</name>
    <dbReference type="NCBI Taxonomy" id="342808"/>
    <lineage>
        <taxon>Eukaryota</taxon>
        <taxon>Metamonada</taxon>
        <taxon>Preaxostyla</taxon>
        <taxon>Paratrimastigidae</taxon>
        <taxon>Paratrimastix</taxon>
    </lineage>
</organism>
<comment type="caution">
    <text evidence="2">The sequence shown here is derived from an EMBL/GenBank/DDBJ whole genome shotgun (WGS) entry which is preliminary data.</text>
</comment>
<evidence type="ECO:0000313" key="3">
    <source>
        <dbReference type="Proteomes" id="UP001141327"/>
    </source>
</evidence>
<proteinExistence type="predicted"/>
<keyword evidence="3" id="KW-1185">Reference proteome</keyword>